<dbReference type="PANTHER" id="PTHR43333:SF1">
    <property type="entry name" value="D-ISOMER SPECIFIC 2-HYDROXYACID DEHYDROGENASE NAD-BINDING DOMAIN-CONTAINING PROTEIN"/>
    <property type="match status" value="1"/>
</dbReference>
<dbReference type="EMBL" id="JACTAG010000002">
    <property type="protein sequence ID" value="MBD3664490.1"/>
    <property type="molecule type" value="Genomic_DNA"/>
</dbReference>
<dbReference type="AlphaFoldDB" id="A0A927D3S2"/>
<evidence type="ECO:0000313" key="4">
    <source>
        <dbReference type="EMBL" id="MBD3664490.1"/>
    </source>
</evidence>
<dbReference type="RefSeq" id="WP_191075515.1">
    <property type="nucleotide sequence ID" value="NZ_JACTAG010000002.1"/>
</dbReference>
<dbReference type="GO" id="GO:0016491">
    <property type="term" value="F:oxidoreductase activity"/>
    <property type="evidence" value="ECO:0007669"/>
    <property type="project" value="UniProtKB-KW"/>
</dbReference>
<protein>
    <submittedName>
        <fullName evidence="4">D-2-hydroxyacid dehydrogenase</fullName>
    </submittedName>
</protein>
<feature type="domain" description="D-isomer specific 2-hydroxyacid dehydrogenase NAD-binding" evidence="3">
    <location>
        <begin position="122"/>
        <end position="285"/>
    </location>
</feature>
<evidence type="ECO:0000256" key="2">
    <source>
        <dbReference type="ARBA" id="ARBA00023027"/>
    </source>
</evidence>
<evidence type="ECO:0000259" key="3">
    <source>
        <dbReference type="Pfam" id="PF02826"/>
    </source>
</evidence>
<reference evidence="4" key="1">
    <citation type="submission" date="2020-08" db="EMBL/GenBank/DDBJ databases">
        <title>Sulfitobacter aestuariivivens sp. nov., isolated from a tidal flat.</title>
        <authorList>
            <person name="Park S."/>
            <person name="Yoon J.-H."/>
        </authorList>
    </citation>
    <scope>NUCLEOTIDE SEQUENCE</scope>
    <source>
        <strain evidence="4">TSTF-M16</strain>
    </source>
</reference>
<name>A0A927D3S2_9RHOB</name>
<dbReference type="SUPFAM" id="SSF51735">
    <property type="entry name" value="NAD(P)-binding Rossmann-fold domains"/>
    <property type="match status" value="1"/>
</dbReference>
<evidence type="ECO:0000256" key="1">
    <source>
        <dbReference type="ARBA" id="ARBA00023002"/>
    </source>
</evidence>
<sequence>MAERPRIVLSNDRTDALAQQLLVAFPTADFRVCNSYDALPSLIDSYHPHVVYSVRFDGTQGFPRDALFGSGGPAWVANGGAGTDHYGAWDPDRTTVTNTAGVAADMMAEYVFGGFLHFTLDVMGLQKDKAAKQWNSRTVAPLSGKTLLIVGLGHTGRAVASRAKAFGMTVWGTRANPTAMEHVDEVHAAGDLISLLPRADFIVVSTPLTAVTSGLIGPEAFGAMKRGVILADVSRGGVVDQSGLLDALRSGLVAGAALDVFETEPLPADNPLWELENVLISPHCSSVYEGWEAASFAMFLENLARWTKGAPLMNVVSPSRGY</sequence>
<dbReference type="InterPro" id="IPR036291">
    <property type="entry name" value="NAD(P)-bd_dom_sf"/>
</dbReference>
<keyword evidence="1" id="KW-0560">Oxidoreductase</keyword>
<keyword evidence="5" id="KW-1185">Reference proteome</keyword>
<proteinExistence type="predicted"/>
<accession>A0A927D3S2</accession>
<dbReference type="InterPro" id="IPR006140">
    <property type="entry name" value="D-isomer_DH_NAD-bd"/>
</dbReference>
<keyword evidence="2" id="KW-0520">NAD</keyword>
<dbReference type="CDD" id="cd05300">
    <property type="entry name" value="2-Hacid_dh_1"/>
    <property type="match status" value="1"/>
</dbReference>
<dbReference type="PANTHER" id="PTHR43333">
    <property type="entry name" value="2-HACID_DH_C DOMAIN-CONTAINING PROTEIN"/>
    <property type="match status" value="1"/>
</dbReference>
<dbReference type="GO" id="GO:0051287">
    <property type="term" value="F:NAD binding"/>
    <property type="evidence" value="ECO:0007669"/>
    <property type="project" value="InterPro"/>
</dbReference>
<dbReference type="Proteomes" id="UP000635142">
    <property type="component" value="Unassembled WGS sequence"/>
</dbReference>
<evidence type="ECO:0000313" key="5">
    <source>
        <dbReference type="Proteomes" id="UP000635142"/>
    </source>
</evidence>
<gene>
    <name evidence="4" type="ORF">H9Q16_11195</name>
</gene>
<comment type="caution">
    <text evidence="4">The sequence shown here is derived from an EMBL/GenBank/DDBJ whole genome shotgun (WGS) entry which is preliminary data.</text>
</comment>
<dbReference type="Pfam" id="PF02826">
    <property type="entry name" value="2-Hacid_dh_C"/>
    <property type="match status" value="1"/>
</dbReference>
<dbReference type="Gene3D" id="3.40.50.720">
    <property type="entry name" value="NAD(P)-binding Rossmann-like Domain"/>
    <property type="match status" value="2"/>
</dbReference>
<organism evidence="4 5">
    <name type="scientific">Sulfitobacter aestuariivivens</name>
    <dbReference type="NCBI Taxonomy" id="2766981"/>
    <lineage>
        <taxon>Bacteria</taxon>
        <taxon>Pseudomonadati</taxon>
        <taxon>Pseudomonadota</taxon>
        <taxon>Alphaproteobacteria</taxon>
        <taxon>Rhodobacterales</taxon>
        <taxon>Roseobacteraceae</taxon>
        <taxon>Sulfitobacter</taxon>
    </lineage>
</organism>